<gene>
    <name evidence="1" type="ORF">DSM107014_02545</name>
</gene>
<evidence type="ECO:0000313" key="2">
    <source>
        <dbReference type="Proteomes" id="UP000767446"/>
    </source>
</evidence>
<organism evidence="1 2">
    <name type="scientific">Gomphosphaeria aponina SAG 52.96 = DSM 107014</name>
    <dbReference type="NCBI Taxonomy" id="1521640"/>
    <lineage>
        <taxon>Bacteria</taxon>
        <taxon>Bacillati</taxon>
        <taxon>Cyanobacteriota</taxon>
        <taxon>Cyanophyceae</taxon>
        <taxon>Oscillatoriophycideae</taxon>
        <taxon>Chroococcales</taxon>
        <taxon>Gomphosphaeriaceae</taxon>
        <taxon>Gomphosphaeria</taxon>
    </lineage>
</organism>
<reference evidence="1" key="1">
    <citation type="submission" date="2021-02" db="EMBL/GenBank/DDBJ databases">
        <title>Metagenome analyses of Stigonema ocellatum DSM 106950, Chlorogloea purpurea SAG 13.99 and Gomphosphaeria aponina DSM 107014.</title>
        <authorList>
            <person name="Marter P."/>
            <person name="Huang S."/>
        </authorList>
    </citation>
    <scope>NUCLEOTIDE SEQUENCE</scope>
    <source>
        <strain evidence="1">JP213</strain>
    </source>
</reference>
<accession>A0A941GVD6</accession>
<name>A0A941GVD6_9CHRO</name>
<dbReference type="AlphaFoldDB" id="A0A941GVD6"/>
<dbReference type="Proteomes" id="UP000767446">
    <property type="component" value="Unassembled WGS sequence"/>
</dbReference>
<dbReference type="EMBL" id="JADQBC010000011">
    <property type="protein sequence ID" value="MBR8826776.1"/>
    <property type="molecule type" value="Genomic_DNA"/>
</dbReference>
<dbReference type="InterPro" id="IPR014951">
    <property type="entry name" value="DUF1822"/>
</dbReference>
<dbReference type="Pfam" id="PF08852">
    <property type="entry name" value="DUF1822"/>
    <property type="match status" value="1"/>
</dbReference>
<evidence type="ECO:0000313" key="1">
    <source>
        <dbReference type="EMBL" id="MBR8826776.1"/>
    </source>
</evidence>
<sequence>MMNNNLREKKHIPIPITNRVLTKAKTYAAQLENPAQKEEVFLNTLAVNTVNQYLQWGEIETDLDKSYSEHPVHRIIAPRADLYLPNFEGRLLCCPLKPGENIITLPTNIDQVLGYVAVQFQETLDLLRNRKKPHPNPPRGFGREDYNQTFPPLTKGGEDYNQTFPPLTKGGGGGVNSTFARGLLEAVDLVGFLPFQENLPQEMSINDFQETETIFDYFFRWEEELLVLAEFKNDPVFMEVENMLENTDWLVIIKQLERMVSEEEPFLYGTEGADIIANMLDKKEESSTNREGKTNNELVTTREDEFTKSLDISKRKALEDIAEKLINDLKPIWDEG</sequence>
<proteinExistence type="predicted"/>
<protein>
    <submittedName>
        <fullName evidence="1">DUF1822 family protein</fullName>
    </submittedName>
</protein>
<comment type="caution">
    <text evidence="1">The sequence shown here is derived from an EMBL/GenBank/DDBJ whole genome shotgun (WGS) entry which is preliminary data.</text>
</comment>